<dbReference type="EMBL" id="FPHL01000028">
    <property type="protein sequence ID" value="SFV61981.1"/>
    <property type="molecule type" value="Genomic_DNA"/>
</dbReference>
<dbReference type="AlphaFoldDB" id="A0A1W1C8G8"/>
<evidence type="ECO:0000313" key="1">
    <source>
        <dbReference type="EMBL" id="SFV61981.1"/>
    </source>
</evidence>
<gene>
    <name evidence="1" type="ORF">MNB_SV-10-196</name>
</gene>
<name>A0A1W1C8G8_9ZZZZ</name>
<protein>
    <submittedName>
        <fullName evidence="1">Uncharacterized protein</fullName>
    </submittedName>
</protein>
<reference evidence="1" key="1">
    <citation type="submission" date="2016-10" db="EMBL/GenBank/DDBJ databases">
        <authorList>
            <person name="de Groot N.N."/>
        </authorList>
    </citation>
    <scope>NUCLEOTIDE SEQUENCE</scope>
</reference>
<proteinExistence type="predicted"/>
<organism evidence="1">
    <name type="scientific">hydrothermal vent metagenome</name>
    <dbReference type="NCBI Taxonomy" id="652676"/>
    <lineage>
        <taxon>unclassified sequences</taxon>
        <taxon>metagenomes</taxon>
        <taxon>ecological metagenomes</taxon>
    </lineage>
</organism>
<sequence length="235" mass="26769">MQKVKIILLAVLTLGVQVENVQCRSKIMGKKQLQQYKPLKVNEGRKPASLKLAKLSDVHLAKAVKYFDIKQYDASGRYIGGWSFDMAAYKKLSGKDKKKIRSARAKKPKNTFWKLFFADGTFAGFYNLHYIDSHSKIQTINSRKDLLSFLGTVDTPAELSMLLLGDSNGKIRYRKMGNSYNLRINDVSYSDCDGCGEPACTLFVRQKIMDNRGAILLDRQVSEKSFKNEKKCRKF</sequence>
<accession>A0A1W1C8G8</accession>